<comment type="similarity">
    <text evidence="2 6">Belongs to the ARPC2 family.</text>
</comment>
<dbReference type="Proteomes" id="UP000653305">
    <property type="component" value="Unassembled WGS sequence"/>
</dbReference>
<dbReference type="GO" id="GO:0030041">
    <property type="term" value="P:actin filament polymerization"/>
    <property type="evidence" value="ECO:0007669"/>
    <property type="project" value="InterPro"/>
</dbReference>
<keyword evidence="3 6" id="KW-0963">Cytoplasm</keyword>
<evidence type="ECO:0000313" key="7">
    <source>
        <dbReference type="EMBL" id="GFQ06503.1"/>
    </source>
</evidence>
<sequence>MASTAAEIICLHWLLGDMGVPVSDLTLTHCDNFSVIQIAPNSVFHERNKHTEIDYHFTRHHFQLGTIAFSLVSDLFTKSHSIPSSTKMITDISSIQVVLLSSQLKEILRSVESNGMHKPIKIFYHPREPFFVFKQPTRITVVFPMRFKEKEDVIIATTFFEMNMVYSLLQIHVRMCEKSMSKVGDLEVKLEVEKGARFSLVKMESPK</sequence>
<dbReference type="CDD" id="cd09272">
    <property type="entry name" value="RNase_HI_RT_Ty1"/>
    <property type="match status" value="1"/>
</dbReference>
<keyword evidence="4 6" id="KW-0009">Actin-binding</keyword>
<comment type="subunit">
    <text evidence="6">Component of the Arp2/3 complex.</text>
</comment>
<dbReference type="OrthoDB" id="148331at2759"/>
<evidence type="ECO:0000256" key="2">
    <source>
        <dbReference type="ARBA" id="ARBA00007192"/>
    </source>
</evidence>
<dbReference type="InterPro" id="IPR007188">
    <property type="entry name" value="ARPC2"/>
</dbReference>
<organism evidence="7 8">
    <name type="scientific">Phtheirospermum japonicum</name>
    <dbReference type="NCBI Taxonomy" id="374723"/>
    <lineage>
        <taxon>Eukaryota</taxon>
        <taxon>Viridiplantae</taxon>
        <taxon>Streptophyta</taxon>
        <taxon>Embryophyta</taxon>
        <taxon>Tracheophyta</taxon>
        <taxon>Spermatophyta</taxon>
        <taxon>Magnoliopsida</taxon>
        <taxon>eudicotyledons</taxon>
        <taxon>Gunneridae</taxon>
        <taxon>Pentapetalae</taxon>
        <taxon>asterids</taxon>
        <taxon>lamiids</taxon>
        <taxon>Lamiales</taxon>
        <taxon>Orobanchaceae</taxon>
        <taxon>Orobanchaceae incertae sedis</taxon>
        <taxon>Phtheirospermum</taxon>
    </lineage>
</organism>
<dbReference type="AlphaFoldDB" id="A0A830D782"/>
<evidence type="ECO:0000256" key="3">
    <source>
        <dbReference type="ARBA" id="ARBA00022490"/>
    </source>
</evidence>
<keyword evidence="5 6" id="KW-0206">Cytoskeleton</keyword>
<keyword evidence="8" id="KW-1185">Reference proteome</keyword>
<dbReference type="InterPro" id="IPR034666">
    <property type="entry name" value="ARPC2/4"/>
</dbReference>
<dbReference type="EMBL" id="BMAC01001249">
    <property type="protein sequence ID" value="GFQ06503.1"/>
    <property type="molecule type" value="Genomic_DNA"/>
</dbReference>
<comment type="subcellular location">
    <subcellularLocation>
        <location evidence="1 6">Cytoplasm</location>
        <location evidence="1 6">Cytoskeleton</location>
    </subcellularLocation>
</comment>
<dbReference type="GO" id="GO:0005200">
    <property type="term" value="F:structural constituent of cytoskeleton"/>
    <property type="evidence" value="ECO:0007669"/>
    <property type="project" value="TreeGrafter"/>
</dbReference>
<comment type="caution">
    <text evidence="7">The sequence shown here is derived from an EMBL/GenBank/DDBJ whole genome shotgun (WGS) entry which is preliminary data.</text>
</comment>
<evidence type="ECO:0000256" key="6">
    <source>
        <dbReference type="RuleBase" id="RU364015"/>
    </source>
</evidence>
<comment type="function">
    <text evidence="6">Functions as actin-binding component of the Arp2/3 complex which is involved in regulation of actin polymerization and together with an activating nucleation-promoting factor (NPF) mediates the formation of branched actin networks.</text>
</comment>
<dbReference type="PANTHER" id="PTHR12058:SF1">
    <property type="entry name" value="ACTIN-RELATED PROTEIN 2_3 COMPLEX SUBUNIT 2B"/>
    <property type="match status" value="1"/>
</dbReference>
<proteinExistence type="inferred from homology"/>
<dbReference type="GO" id="GO:0005885">
    <property type="term" value="C:Arp2/3 protein complex"/>
    <property type="evidence" value="ECO:0007669"/>
    <property type="project" value="InterPro"/>
</dbReference>
<protein>
    <recommendedName>
        <fullName evidence="6">Arp2/3 complex 34 kDa subunit</fullName>
    </recommendedName>
</protein>
<evidence type="ECO:0000256" key="1">
    <source>
        <dbReference type="ARBA" id="ARBA00004245"/>
    </source>
</evidence>
<dbReference type="Pfam" id="PF04045">
    <property type="entry name" value="P34-Arc"/>
    <property type="match status" value="1"/>
</dbReference>
<gene>
    <name evidence="7" type="ORF">PHJA_002794300</name>
</gene>
<name>A0A830D782_9LAMI</name>
<accession>A0A830D782</accession>
<evidence type="ECO:0000256" key="5">
    <source>
        <dbReference type="ARBA" id="ARBA00023212"/>
    </source>
</evidence>
<dbReference type="GO" id="GO:0034314">
    <property type="term" value="P:Arp2/3 complex-mediated actin nucleation"/>
    <property type="evidence" value="ECO:0007669"/>
    <property type="project" value="InterPro"/>
</dbReference>
<dbReference type="Gene3D" id="3.30.1460.20">
    <property type="match status" value="1"/>
</dbReference>
<dbReference type="PANTHER" id="PTHR12058">
    <property type="entry name" value="ARP2/3 COMPLEX 34 KDA SUBUNIT"/>
    <property type="match status" value="1"/>
</dbReference>
<evidence type="ECO:0000256" key="4">
    <source>
        <dbReference type="ARBA" id="ARBA00023203"/>
    </source>
</evidence>
<reference evidence="7" key="1">
    <citation type="submission" date="2020-07" db="EMBL/GenBank/DDBJ databases">
        <title>Ethylene signaling mediates host invasion by parasitic plants.</title>
        <authorList>
            <person name="Yoshida S."/>
        </authorList>
    </citation>
    <scope>NUCLEOTIDE SEQUENCE</scope>
    <source>
        <strain evidence="7">Okayama</strain>
    </source>
</reference>
<dbReference type="GO" id="GO:0051015">
    <property type="term" value="F:actin filament binding"/>
    <property type="evidence" value="ECO:0007669"/>
    <property type="project" value="TreeGrafter"/>
</dbReference>
<evidence type="ECO:0000313" key="8">
    <source>
        <dbReference type="Proteomes" id="UP000653305"/>
    </source>
</evidence>
<dbReference type="SUPFAM" id="SSF69645">
    <property type="entry name" value="Arp2/3 complex subunits"/>
    <property type="match status" value="1"/>
</dbReference>